<dbReference type="EMBL" id="BAFO02000023">
    <property type="protein sequence ID" value="GAD84262.1"/>
    <property type="molecule type" value="Genomic_DNA"/>
</dbReference>
<dbReference type="AlphaFoldDB" id="U5E4K1"/>
<dbReference type="eggNOG" id="COG3266">
    <property type="taxonomic scope" value="Bacteria"/>
</dbReference>
<reference evidence="1 2" key="1">
    <citation type="journal article" date="2014" name="BMC Genomics">
        <title>Genome based analysis of type-I polyketide synthase and nonribosomal peptide synthetase gene clusters in seven strains of five representative Nocardia species.</title>
        <authorList>
            <person name="Komaki H."/>
            <person name="Ichikawa N."/>
            <person name="Hosoyama A."/>
            <person name="Takahashi-Nakaguchi A."/>
            <person name="Matsuzawa T."/>
            <person name="Suzuki K."/>
            <person name="Fujita N."/>
            <person name="Gonoi T."/>
        </authorList>
    </citation>
    <scope>NUCLEOTIDE SEQUENCE [LARGE SCALE GENOMIC DNA]</scope>
    <source>
        <strain evidence="1 2">NBRC 15531</strain>
    </source>
</reference>
<comment type="caution">
    <text evidence="1">The sequence shown here is derived from an EMBL/GenBank/DDBJ whole genome shotgun (WGS) entry which is preliminary data.</text>
</comment>
<dbReference type="STRING" id="1824.SAMN05444423_1011572"/>
<keyword evidence="2" id="KW-1185">Reference proteome</keyword>
<dbReference type="Proteomes" id="UP000017048">
    <property type="component" value="Unassembled WGS sequence"/>
</dbReference>
<gene>
    <name evidence="1" type="ORF">NCAST_23_00200</name>
</gene>
<proteinExistence type="predicted"/>
<organism evidence="1 2">
    <name type="scientific">Nocardia asteroides NBRC 15531</name>
    <dbReference type="NCBI Taxonomy" id="1110697"/>
    <lineage>
        <taxon>Bacteria</taxon>
        <taxon>Bacillati</taxon>
        <taxon>Actinomycetota</taxon>
        <taxon>Actinomycetes</taxon>
        <taxon>Mycobacteriales</taxon>
        <taxon>Nocardiaceae</taxon>
        <taxon>Nocardia</taxon>
    </lineage>
</organism>
<accession>U5E4K1</accession>
<evidence type="ECO:0000313" key="2">
    <source>
        <dbReference type="Proteomes" id="UP000017048"/>
    </source>
</evidence>
<sequence>MQGSTEQGDTDVDRILAQGLGKLNALGQFMSLYKDWTGAYPHETSPDTLLDGYQQQQGMSVEALRTYATALSNELAVTLNDLVVDQQSAVGQLDAVWNESAGSAAASQVQAQLSVGIAADTEALSLASDTVTTAADTLERMVSQKASAIEECLSDNIAGLSLQQVCQLVEYAKNGFGASSSEEAAAKLRAILPEYPGGSDVS</sequence>
<dbReference type="GeneID" id="91519401"/>
<dbReference type="OrthoDB" id="4508147at2"/>
<evidence type="ECO:0000313" key="1">
    <source>
        <dbReference type="EMBL" id="GAD84262.1"/>
    </source>
</evidence>
<dbReference type="RefSeq" id="WP_019048835.1">
    <property type="nucleotide sequence ID" value="NZ_BAFO02000023.1"/>
</dbReference>
<protein>
    <submittedName>
        <fullName evidence="1">Uncharacterized protein</fullName>
    </submittedName>
</protein>
<name>U5E4K1_NOCAS</name>